<dbReference type="InterPro" id="IPR012296">
    <property type="entry name" value="Nuclease_put_TT1808"/>
</dbReference>
<proteinExistence type="predicted"/>
<protein>
    <recommendedName>
        <fullName evidence="1">Putative restriction endonuclease domain-containing protein</fullName>
    </recommendedName>
</protein>
<dbReference type="PANTHER" id="PTHR36558:SF1">
    <property type="entry name" value="RESTRICTION ENDONUCLEASE DOMAIN-CONTAINING PROTEIN-RELATED"/>
    <property type="match status" value="1"/>
</dbReference>
<dbReference type="EMBL" id="CACRTR010000003">
    <property type="protein sequence ID" value="VYT75588.1"/>
    <property type="molecule type" value="Genomic_DNA"/>
</dbReference>
<feature type="domain" description="Putative restriction endonuclease" evidence="1">
    <location>
        <begin position="17"/>
        <end position="176"/>
    </location>
</feature>
<dbReference type="CDD" id="cd06260">
    <property type="entry name" value="DUF820-like"/>
    <property type="match status" value="1"/>
</dbReference>
<dbReference type="InterPro" id="IPR008538">
    <property type="entry name" value="Uma2"/>
</dbReference>
<dbReference type="SUPFAM" id="SSF52980">
    <property type="entry name" value="Restriction endonuclease-like"/>
    <property type="match status" value="1"/>
</dbReference>
<dbReference type="Pfam" id="PF05685">
    <property type="entry name" value="Uma2"/>
    <property type="match status" value="1"/>
</dbReference>
<name>A0A6N2ZC38_EUBLI</name>
<reference evidence="2" key="1">
    <citation type="submission" date="2019-11" db="EMBL/GenBank/DDBJ databases">
        <authorList>
            <person name="Feng L."/>
        </authorList>
    </citation>
    <scope>NUCLEOTIDE SEQUENCE</scope>
    <source>
        <strain evidence="2">ElimosumLFYP34</strain>
    </source>
</reference>
<organism evidence="2">
    <name type="scientific">Eubacterium limosum</name>
    <dbReference type="NCBI Taxonomy" id="1736"/>
    <lineage>
        <taxon>Bacteria</taxon>
        <taxon>Bacillati</taxon>
        <taxon>Bacillota</taxon>
        <taxon>Clostridia</taxon>
        <taxon>Eubacteriales</taxon>
        <taxon>Eubacteriaceae</taxon>
        <taxon>Eubacterium</taxon>
    </lineage>
</organism>
<evidence type="ECO:0000313" key="2">
    <source>
        <dbReference type="EMBL" id="VYT75588.1"/>
    </source>
</evidence>
<sequence length="182" mass="20867">MGLLQEKDTKFENITLTEFDKLPREEQERYEFVDGMVMMPPKATLIHQLLITNLIIGLGPYFKGKTCKVFSEAEIKLKNDIFIPDISVLCDPDKFSEQRYEGPPAVAIEVLSPATRSYDLFTKLNKYQMTGVKEYWIVDPKSQTITVHRFEISEADIYIRGEALTTPLFEGLELAMDDIFAS</sequence>
<accession>A0A6N2ZC38</accession>
<dbReference type="PANTHER" id="PTHR36558">
    <property type="entry name" value="GLR1098 PROTEIN"/>
    <property type="match status" value="1"/>
</dbReference>
<evidence type="ECO:0000259" key="1">
    <source>
        <dbReference type="Pfam" id="PF05685"/>
    </source>
</evidence>
<dbReference type="AlphaFoldDB" id="A0A6N2ZC38"/>
<gene>
    <name evidence="2" type="ORF">ELLFYP34_01844</name>
</gene>
<dbReference type="Gene3D" id="3.90.1570.10">
    <property type="entry name" value="tt1808, chain A"/>
    <property type="match status" value="1"/>
</dbReference>
<dbReference type="InterPro" id="IPR011335">
    <property type="entry name" value="Restrct_endonuc-II-like"/>
</dbReference>